<dbReference type="InterPro" id="IPR002347">
    <property type="entry name" value="SDR_fam"/>
</dbReference>
<keyword evidence="3" id="KW-1185">Reference proteome</keyword>
<organism evidence="2 3">
    <name type="scientific">Paraburkholderia phenoliruptrix</name>
    <dbReference type="NCBI Taxonomy" id="252970"/>
    <lineage>
        <taxon>Bacteria</taxon>
        <taxon>Pseudomonadati</taxon>
        <taxon>Pseudomonadota</taxon>
        <taxon>Betaproteobacteria</taxon>
        <taxon>Burkholderiales</taxon>
        <taxon>Burkholderiaceae</taxon>
        <taxon>Paraburkholderia</taxon>
    </lineage>
</organism>
<dbReference type="PANTHER" id="PTHR42760:SF124">
    <property type="entry name" value="SHORT-CHAIN DEHYDROGENASE_REDUCTASE"/>
    <property type="match status" value="1"/>
</dbReference>
<dbReference type="RefSeq" id="WP_368577100.1">
    <property type="nucleotide sequence ID" value="NZ_JBFPKB010000016.1"/>
</dbReference>
<dbReference type="PRINTS" id="PR00081">
    <property type="entry name" value="GDHRDH"/>
</dbReference>
<evidence type="ECO:0000256" key="1">
    <source>
        <dbReference type="ARBA" id="ARBA00006484"/>
    </source>
</evidence>
<dbReference type="PANTHER" id="PTHR42760">
    <property type="entry name" value="SHORT-CHAIN DEHYDROGENASES/REDUCTASES FAMILY MEMBER"/>
    <property type="match status" value="1"/>
</dbReference>
<evidence type="ECO:0000313" key="3">
    <source>
        <dbReference type="Proteomes" id="UP001558535"/>
    </source>
</evidence>
<dbReference type="PROSITE" id="PS00061">
    <property type="entry name" value="ADH_SHORT"/>
    <property type="match status" value="1"/>
</dbReference>
<reference evidence="2 3" key="1">
    <citation type="submission" date="2024-07" db="EMBL/GenBank/DDBJ databases">
        <title>A survey of Mimosa microsymbionts across Brazilian biomes reveals a high diversity of Paraburkholderia nodulating endemic species, but also that Cupriavidus is common as a symbiont of widespread species.</title>
        <authorList>
            <person name="Rouws L."/>
            <person name="Barauna A."/>
            <person name="Beukes C."/>
            <person name="Rouws J.R.C."/>
            <person name="De Faria S.M."/>
            <person name="Gross E."/>
            <person name="Bueno Dos Reis Junior F."/>
            <person name="Simon M.F."/>
            <person name="Maluk M."/>
            <person name="Odee D.W."/>
            <person name="Kenicer G."/>
            <person name="Young J.P.W."/>
            <person name="Reis V.M."/>
            <person name="Zilli J."/>
            <person name="James E.K."/>
        </authorList>
    </citation>
    <scope>NUCLEOTIDE SEQUENCE [LARGE SCALE GENOMIC DNA]</scope>
    <source>
        <strain evidence="2 3">BR14375</strain>
    </source>
</reference>
<dbReference type="EC" id="1.1.1.-" evidence="2"/>
<dbReference type="GO" id="GO:0016491">
    <property type="term" value="F:oxidoreductase activity"/>
    <property type="evidence" value="ECO:0007669"/>
    <property type="project" value="UniProtKB-KW"/>
</dbReference>
<proteinExistence type="inferred from homology"/>
<dbReference type="Pfam" id="PF13561">
    <property type="entry name" value="adh_short_C2"/>
    <property type="match status" value="1"/>
</dbReference>
<accession>A0ABV3WK34</accession>
<dbReference type="Gene3D" id="3.40.50.720">
    <property type="entry name" value="NAD(P)-binding Rossmann-like Domain"/>
    <property type="match status" value="1"/>
</dbReference>
<dbReference type="SUPFAM" id="SSF51735">
    <property type="entry name" value="NAD(P)-binding Rossmann-fold domains"/>
    <property type="match status" value="1"/>
</dbReference>
<dbReference type="PRINTS" id="PR00080">
    <property type="entry name" value="SDRFAMILY"/>
</dbReference>
<dbReference type="NCBIfam" id="NF005559">
    <property type="entry name" value="PRK07231.1"/>
    <property type="match status" value="1"/>
</dbReference>
<sequence length="271" mass="28772">MTGRLEGRVAVVTGSSSGNGRAIAVALAREGAHLVCSDLKKGALAGGYEKDLEVDTDTAITQAGGKATFIAADASKAADVQQVIDHAVKTYGRLDIMVNNAGVFTGLHNIIEETEEQYDFTMNVNAKGVWLGCKYALTQFMKQEAIRSTTGAELRGRIVNIASIGGLVGLALEPAYCASKGAVVNLTRELAIDFAPERINVNAICPGFLATAMVRSFLEKEDTNKLLHDLTPWPRVGTTEDVARAAVFLASDDAEWMTGSMLTVDGAFTAR</sequence>
<name>A0ABV3WK34_9BURK</name>
<dbReference type="EMBL" id="JBFPKE010000015">
    <property type="protein sequence ID" value="MEX3753601.1"/>
    <property type="molecule type" value="Genomic_DNA"/>
</dbReference>
<comment type="similarity">
    <text evidence="1">Belongs to the short-chain dehydrogenases/reductases (SDR) family.</text>
</comment>
<protein>
    <submittedName>
        <fullName evidence="2">SDR family NAD(P)-dependent oxidoreductase</fullName>
        <ecNumber evidence="2">1.1.1.-</ecNumber>
    </submittedName>
</protein>
<evidence type="ECO:0000313" key="2">
    <source>
        <dbReference type="EMBL" id="MEX3753601.1"/>
    </source>
</evidence>
<dbReference type="Proteomes" id="UP001558535">
    <property type="component" value="Unassembled WGS sequence"/>
</dbReference>
<comment type="caution">
    <text evidence="2">The sequence shown here is derived from an EMBL/GenBank/DDBJ whole genome shotgun (WGS) entry which is preliminary data.</text>
</comment>
<dbReference type="InterPro" id="IPR036291">
    <property type="entry name" value="NAD(P)-bd_dom_sf"/>
</dbReference>
<dbReference type="InterPro" id="IPR020904">
    <property type="entry name" value="Sc_DH/Rdtase_CS"/>
</dbReference>
<keyword evidence="2" id="KW-0560">Oxidoreductase</keyword>
<dbReference type="CDD" id="cd05233">
    <property type="entry name" value="SDR_c"/>
    <property type="match status" value="1"/>
</dbReference>
<gene>
    <name evidence="2" type="ORF">AB3X84_26745</name>
</gene>